<dbReference type="EMBL" id="MT142306">
    <property type="protein sequence ID" value="QJA77858.1"/>
    <property type="molecule type" value="Genomic_DNA"/>
</dbReference>
<proteinExistence type="predicted"/>
<protein>
    <recommendedName>
        <fullName evidence="2">YqaJ viral recombinase domain-containing protein</fullName>
    </recommendedName>
</protein>
<name>A0A6M3K7X1_9ZZZZ</name>
<gene>
    <name evidence="1" type="ORF">MM415A01197_0018</name>
</gene>
<dbReference type="AlphaFoldDB" id="A0A6M3K7X1"/>
<evidence type="ECO:0000313" key="1">
    <source>
        <dbReference type="EMBL" id="QJA77858.1"/>
    </source>
</evidence>
<evidence type="ECO:0008006" key="2">
    <source>
        <dbReference type="Google" id="ProtNLM"/>
    </source>
</evidence>
<reference evidence="1" key="1">
    <citation type="submission" date="2020-03" db="EMBL/GenBank/DDBJ databases">
        <title>The deep terrestrial virosphere.</title>
        <authorList>
            <person name="Holmfeldt K."/>
            <person name="Nilsson E."/>
            <person name="Simone D."/>
            <person name="Lopez-Fernandez M."/>
            <person name="Wu X."/>
            <person name="de Brujin I."/>
            <person name="Lundin D."/>
            <person name="Andersson A."/>
            <person name="Bertilsson S."/>
            <person name="Dopson M."/>
        </authorList>
    </citation>
    <scope>NUCLEOTIDE SEQUENCE</scope>
    <source>
        <strain evidence="1">MM415A01197</strain>
    </source>
</reference>
<accession>A0A6M3K7X1</accession>
<organism evidence="1">
    <name type="scientific">viral metagenome</name>
    <dbReference type="NCBI Taxonomy" id="1070528"/>
    <lineage>
        <taxon>unclassified sequences</taxon>
        <taxon>metagenomes</taxon>
        <taxon>organismal metagenomes</taxon>
    </lineage>
</organism>
<sequence>MIITKLDIPLIPPGSGVPRTAAADTGKLHLSDIAHYIEYKMKYGPKKQANDWDLPWAGEVGFMWEDVLSLVMGERNSTRVGEIECEGIVGSPDGIGPDPLGIYPIVNVEDKCTWRSSNKTPDTIWYWLCQFKSYCYMLGMTVTILRALYLMGDYRGSGPQALHYRLEFTEQDLIENWAMIKAHEAEMKEKGFLDIKQVKGED</sequence>